<feature type="domain" description="BHLH" evidence="7">
    <location>
        <begin position="35"/>
        <end position="85"/>
    </location>
</feature>
<dbReference type="PROSITE" id="PS50888">
    <property type="entry name" value="BHLH"/>
    <property type="match status" value="1"/>
</dbReference>
<reference evidence="8 9" key="1">
    <citation type="submission" date="2024-01" db="EMBL/GenBank/DDBJ databases">
        <title>Genome assemblies of Stephania.</title>
        <authorList>
            <person name="Yang L."/>
        </authorList>
    </citation>
    <scope>NUCLEOTIDE SEQUENCE [LARGE SCALE GENOMIC DNA]</scope>
    <source>
        <strain evidence="8">YNDBR</strain>
        <tissue evidence="8">Leaf</tissue>
    </source>
</reference>
<evidence type="ECO:0000256" key="6">
    <source>
        <dbReference type="SAM" id="MobiDB-lite"/>
    </source>
</evidence>
<protein>
    <recommendedName>
        <fullName evidence="7">BHLH domain-containing protein</fullName>
    </recommendedName>
</protein>
<evidence type="ECO:0000259" key="7">
    <source>
        <dbReference type="PROSITE" id="PS50888"/>
    </source>
</evidence>
<feature type="compositionally biased region" description="Polar residues" evidence="6">
    <location>
        <begin position="198"/>
        <end position="208"/>
    </location>
</feature>
<dbReference type="AlphaFoldDB" id="A0AAP0I3V4"/>
<feature type="coiled-coil region" evidence="5">
    <location>
        <begin position="75"/>
        <end position="130"/>
    </location>
</feature>
<keyword evidence="9" id="KW-1185">Reference proteome</keyword>
<evidence type="ECO:0000313" key="9">
    <source>
        <dbReference type="Proteomes" id="UP001420932"/>
    </source>
</evidence>
<keyword evidence="1" id="KW-0805">Transcription regulation</keyword>
<accession>A0AAP0I3V4</accession>
<keyword evidence="3" id="KW-0804">Transcription</keyword>
<evidence type="ECO:0000256" key="1">
    <source>
        <dbReference type="ARBA" id="ARBA00023015"/>
    </source>
</evidence>
<evidence type="ECO:0000256" key="2">
    <source>
        <dbReference type="ARBA" id="ARBA00023125"/>
    </source>
</evidence>
<comment type="caution">
    <text evidence="8">The sequence shown here is derived from an EMBL/GenBank/DDBJ whole genome shotgun (WGS) entry which is preliminary data.</text>
</comment>
<dbReference type="Proteomes" id="UP001420932">
    <property type="component" value="Unassembled WGS sequence"/>
</dbReference>
<dbReference type="EMBL" id="JBBNAF010000010">
    <property type="protein sequence ID" value="KAK9107654.1"/>
    <property type="molecule type" value="Genomic_DNA"/>
</dbReference>
<dbReference type="Pfam" id="PF23177">
    <property type="entry name" value="bHLH_IRO3"/>
    <property type="match status" value="1"/>
</dbReference>
<feature type="region of interest" description="Disordered" evidence="6">
    <location>
        <begin position="131"/>
        <end position="157"/>
    </location>
</feature>
<feature type="region of interest" description="Disordered" evidence="6">
    <location>
        <begin position="194"/>
        <end position="223"/>
    </location>
</feature>
<dbReference type="SUPFAM" id="SSF47459">
    <property type="entry name" value="HLH, helix-loop-helix DNA-binding domain"/>
    <property type="match status" value="1"/>
</dbReference>
<dbReference type="InterPro" id="IPR011598">
    <property type="entry name" value="bHLH_dom"/>
</dbReference>
<gene>
    <name evidence="8" type="ORF">Syun_023665</name>
</gene>
<evidence type="ECO:0000313" key="8">
    <source>
        <dbReference type="EMBL" id="KAK9107654.1"/>
    </source>
</evidence>
<organism evidence="8 9">
    <name type="scientific">Stephania yunnanensis</name>
    <dbReference type="NCBI Taxonomy" id="152371"/>
    <lineage>
        <taxon>Eukaryota</taxon>
        <taxon>Viridiplantae</taxon>
        <taxon>Streptophyta</taxon>
        <taxon>Embryophyta</taxon>
        <taxon>Tracheophyta</taxon>
        <taxon>Spermatophyta</taxon>
        <taxon>Magnoliopsida</taxon>
        <taxon>Ranunculales</taxon>
        <taxon>Menispermaceae</taxon>
        <taxon>Menispermoideae</taxon>
        <taxon>Cissampelideae</taxon>
        <taxon>Stephania</taxon>
    </lineage>
</organism>
<dbReference type="PANTHER" id="PTHR47075">
    <property type="entry name" value="TRANSCRIPTION FACTOR BHLH47"/>
    <property type="match status" value="1"/>
</dbReference>
<dbReference type="GO" id="GO:0046983">
    <property type="term" value="F:protein dimerization activity"/>
    <property type="evidence" value="ECO:0007669"/>
    <property type="project" value="InterPro"/>
</dbReference>
<dbReference type="InterPro" id="IPR036638">
    <property type="entry name" value="HLH_DNA-bd_sf"/>
</dbReference>
<dbReference type="InterPro" id="IPR057075">
    <property type="entry name" value="bHLH_IRO3"/>
</dbReference>
<keyword evidence="4" id="KW-0539">Nucleus</keyword>
<evidence type="ECO:0000256" key="4">
    <source>
        <dbReference type="ARBA" id="ARBA00023242"/>
    </source>
</evidence>
<evidence type="ECO:0000256" key="5">
    <source>
        <dbReference type="SAM" id="Coils"/>
    </source>
</evidence>
<keyword evidence="2" id="KW-0238">DNA-binding</keyword>
<dbReference type="GO" id="GO:0003677">
    <property type="term" value="F:DNA binding"/>
    <property type="evidence" value="ECO:0007669"/>
    <property type="project" value="UniProtKB-KW"/>
</dbReference>
<name>A0AAP0I3V4_9MAGN</name>
<keyword evidence="5" id="KW-0175">Coiled coil</keyword>
<proteinExistence type="predicted"/>
<dbReference type="Gene3D" id="4.10.280.10">
    <property type="entry name" value="Helix-loop-helix DNA-binding domain"/>
    <property type="match status" value="1"/>
</dbReference>
<dbReference type="PANTHER" id="PTHR47075:SF9">
    <property type="entry name" value="TRANSCRIPTION FACTOR BHLH47"/>
    <property type="match status" value="1"/>
</dbReference>
<sequence length="249" mass="27948">MVSEVSAPVVNEVNVIADGLLRRSSQSKKNLRRIPKKIHKAEREKLKRDHLNELFLELGNALDSTRQNNGKASILIDATRLLRDLLSQVQCLKKENVALQSESHYISVERNELRDENDILEAEIEKLQTQLRGRTPSDTAWNASSAESKQASVTSSLQDDNMAMPVADPILQTTPVVAPVYVIPFHHDFKPYSDSETTHAPNMLSNVSRPHARYPTPSDSWSSQLLRQEKQVNCDGNNTSREEQLSGSV</sequence>
<evidence type="ECO:0000256" key="3">
    <source>
        <dbReference type="ARBA" id="ARBA00023163"/>
    </source>
</evidence>